<organism evidence="1 2">
    <name type="scientific">Symbiodinium natans</name>
    <dbReference type="NCBI Taxonomy" id="878477"/>
    <lineage>
        <taxon>Eukaryota</taxon>
        <taxon>Sar</taxon>
        <taxon>Alveolata</taxon>
        <taxon>Dinophyceae</taxon>
        <taxon>Suessiales</taxon>
        <taxon>Symbiodiniaceae</taxon>
        <taxon>Symbiodinium</taxon>
    </lineage>
</organism>
<reference evidence="1" key="1">
    <citation type="submission" date="2021-02" db="EMBL/GenBank/DDBJ databases">
        <authorList>
            <person name="Dougan E. K."/>
            <person name="Rhodes N."/>
            <person name="Thang M."/>
            <person name="Chan C."/>
        </authorList>
    </citation>
    <scope>NUCLEOTIDE SEQUENCE</scope>
</reference>
<evidence type="ECO:0000313" key="2">
    <source>
        <dbReference type="Proteomes" id="UP000604046"/>
    </source>
</evidence>
<dbReference type="EMBL" id="CAJNDS010001580">
    <property type="protein sequence ID" value="CAE7266185.1"/>
    <property type="molecule type" value="Genomic_DNA"/>
</dbReference>
<proteinExistence type="predicted"/>
<dbReference type="AlphaFoldDB" id="A0A812MH03"/>
<keyword evidence="2" id="KW-1185">Reference proteome</keyword>
<dbReference type="Proteomes" id="UP000604046">
    <property type="component" value="Unassembled WGS sequence"/>
</dbReference>
<comment type="caution">
    <text evidence="1">The sequence shown here is derived from an EMBL/GenBank/DDBJ whole genome shotgun (WGS) entry which is preliminary data.</text>
</comment>
<evidence type="ECO:0000313" key="1">
    <source>
        <dbReference type="EMBL" id="CAE7266185.1"/>
    </source>
</evidence>
<dbReference type="OrthoDB" id="444295at2759"/>
<gene>
    <name evidence="1" type="ORF">SNAT2548_LOCUS14078</name>
</gene>
<name>A0A812MH03_9DINO</name>
<protein>
    <submittedName>
        <fullName evidence="1">Uncharacterized protein</fullName>
    </submittedName>
</protein>
<accession>A0A812MH03</accession>
<sequence length="267" mass="30619">MNAHYKKLVTLQANVATADKDVDIRRYKSEALELFIQCTKSDLALNNYIVRAKSCCCNVLYSHLDDDDSDGFVEELLAGLASGRRDTVLQRLAKCANSSDSNICRNLHRLLAHSDFSLQVEIQHAIISFRHARTRRVRELPWPIMKLSSWVRYIMEAGGQLLLQGHHISQVHSWQQDLKEFWDLYERVDSTHPVFRDGLNRATTLPYFLHGDEGRGRYRQPIMVLSFQGLFSHLGKHRLNESGLQVAMLSNFIPHTSNCFCQDAFSA</sequence>